<gene>
    <name evidence="1" type="ORF">HELGO_WM28625</name>
</gene>
<dbReference type="InterPro" id="IPR011067">
    <property type="entry name" value="Plasmid_toxin/cell-grow_inhib"/>
</dbReference>
<dbReference type="SUPFAM" id="SSF50118">
    <property type="entry name" value="Cell growth inhibitor/plasmid maintenance toxic component"/>
    <property type="match status" value="1"/>
</dbReference>
<name>A0A6S6S1W1_9BACT</name>
<dbReference type="EMBL" id="CACVAX010000007">
    <property type="protein sequence ID" value="CAA6803510.1"/>
    <property type="molecule type" value="Genomic_DNA"/>
</dbReference>
<organism evidence="1">
    <name type="scientific">uncultured Sulfurovum sp</name>
    <dbReference type="NCBI Taxonomy" id="269237"/>
    <lineage>
        <taxon>Bacteria</taxon>
        <taxon>Pseudomonadati</taxon>
        <taxon>Campylobacterota</taxon>
        <taxon>Epsilonproteobacteria</taxon>
        <taxon>Campylobacterales</taxon>
        <taxon>Sulfurovaceae</taxon>
        <taxon>Sulfurovum</taxon>
        <taxon>environmental samples</taxon>
    </lineage>
</organism>
<dbReference type="InterPro" id="IPR003477">
    <property type="entry name" value="PemK-like"/>
</dbReference>
<sequence>MTLYWSIPFTDLSKTKKRPVLIIKDENRLNDFVCFQITSKSTQEELYPIDNTHLNYGELKLTSFVKYDKCFTLSSDIVNKKLASVNNELLEELKRLFSLEVF</sequence>
<dbReference type="GO" id="GO:0003677">
    <property type="term" value="F:DNA binding"/>
    <property type="evidence" value="ECO:0007669"/>
    <property type="project" value="InterPro"/>
</dbReference>
<protein>
    <submittedName>
        <fullName evidence="1">Uncharacterized protein</fullName>
    </submittedName>
</protein>
<dbReference type="Gene3D" id="2.30.30.110">
    <property type="match status" value="1"/>
</dbReference>
<accession>A0A6S6S1W1</accession>
<evidence type="ECO:0000313" key="1">
    <source>
        <dbReference type="EMBL" id="CAA6803510.1"/>
    </source>
</evidence>
<dbReference type="Pfam" id="PF02452">
    <property type="entry name" value="PemK_toxin"/>
    <property type="match status" value="1"/>
</dbReference>
<reference evidence="1" key="1">
    <citation type="submission" date="2020-01" db="EMBL/GenBank/DDBJ databases">
        <authorList>
            <person name="Meier V. D."/>
            <person name="Meier V D."/>
        </authorList>
    </citation>
    <scope>NUCLEOTIDE SEQUENCE</scope>
    <source>
        <strain evidence="1">HLG_WM_MAG_04</strain>
    </source>
</reference>
<dbReference type="AlphaFoldDB" id="A0A6S6S1W1"/>
<proteinExistence type="predicted"/>